<accession>A0A9W6U089</accession>
<gene>
    <name evidence="2" type="ORF">Pfra01_000353500</name>
</gene>
<reference evidence="2" key="1">
    <citation type="submission" date="2023-04" db="EMBL/GenBank/DDBJ databases">
        <title>Phytophthora fragariaefolia NBRC 109709.</title>
        <authorList>
            <person name="Ichikawa N."/>
            <person name="Sato H."/>
            <person name="Tonouchi N."/>
        </authorList>
    </citation>
    <scope>NUCLEOTIDE SEQUENCE</scope>
    <source>
        <strain evidence="2">NBRC 109709</strain>
    </source>
</reference>
<dbReference type="Proteomes" id="UP001165121">
    <property type="component" value="Unassembled WGS sequence"/>
</dbReference>
<organism evidence="2 3">
    <name type="scientific">Phytophthora fragariaefolia</name>
    <dbReference type="NCBI Taxonomy" id="1490495"/>
    <lineage>
        <taxon>Eukaryota</taxon>
        <taxon>Sar</taxon>
        <taxon>Stramenopiles</taxon>
        <taxon>Oomycota</taxon>
        <taxon>Peronosporomycetes</taxon>
        <taxon>Peronosporales</taxon>
        <taxon>Peronosporaceae</taxon>
        <taxon>Phytophthora</taxon>
    </lineage>
</organism>
<evidence type="ECO:0000256" key="1">
    <source>
        <dbReference type="SAM" id="MobiDB-lite"/>
    </source>
</evidence>
<proteinExistence type="predicted"/>
<keyword evidence="3" id="KW-1185">Reference proteome</keyword>
<feature type="compositionally biased region" description="Polar residues" evidence="1">
    <location>
        <begin position="28"/>
        <end position="40"/>
    </location>
</feature>
<evidence type="ECO:0000313" key="3">
    <source>
        <dbReference type="Proteomes" id="UP001165121"/>
    </source>
</evidence>
<dbReference type="OrthoDB" id="165414at2759"/>
<protein>
    <submittedName>
        <fullName evidence="2">Unnamed protein product</fullName>
    </submittedName>
</protein>
<comment type="caution">
    <text evidence="2">The sequence shown here is derived from an EMBL/GenBank/DDBJ whole genome shotgun (WGS) entry which is preliminary data.</text>
</comment>
<dbReference type="AlphaFoldDB" id="A0A9W6U089"/>
<evidence type="ECO:0000313" key="2">
    <source>
        <dbReference type="EMBL" id="GMF23023.1"/>
    </source>
</evidence>
<sequence length="315" mass="35057">MKFSNRYGLTQLWSRHRHREHDMDNGYDSGSSCPTGSPLPSLSEKVVNTKRTTISRRAIWLGTYAVCRNLEAKLGIPASTLTNPNACSVHDKPVQLCTTCFLQQRRPAFPFRLYSAMAVRKAEPGNGSLRIEAETSSEASEDEEFMIFRNDDDGFCPAVNIWGVYSLGTPPKRKEKDKVILPDPLSSVLYLKVSTMCRDAVGEAWIFGHVLAHRKRAGQKEDGDENEVVPDKARGLVFALLSQVVGSASIHHCSKNVFYRKYYSPAGDNGETIKSSSTPATSTAKRGNVLARNLFCRPAHPTQVTLNNIQRKHEN</sequence>
<dbReference type="EMBL" id="BSXT01000271">
    <property type="protein sequence ID" value="GMF23023.1"/>
    <property type="molecule type" value="Genomic_DNA"/>
</dbReference>
<feature type="region of interest" description="Disordered" evidence="1">
    <location>
        <begin position="21"/>
        <end position="42"/>
    </location>
</feature>
<name>A0A9W6U089_9STRA</name>